<name>A0AAN4ZGD8_9BILA</name>
<keyword evidence="1" id="KW-0472">Membrane</keyword>
<keyword evidence="3" id="KW-1185">Reference proteome</keyword>
<dbReference type="Proteomes" id="UP001328107">
    <property type="component" value="Unassembled WGS sequence"/>
</dbReference>
<evidence type="ECO:0000313" key="2">
    <source>
        <dbReference type="EMBL" id="GMR39459.1"/>
    </source>
</evidence>
<protein>
    <submittedName>
        <fullName evidence="2">Uncharacterized protein</fullName>
    </submittedName>
</protein>
<proteinExistence type="predicted"/>
<reference evidence="3" key="1">
    <citation type="submission" date="2022-10" db="EMBL/GenBank/DDBJ databases">
        <title>Genome assembly of Pristionchus species.</title>
        <authorList>
            <person name="Yoshida K."/>
            <person name="Sommer R.J."/>
        </authorList>
    </citation>
    <scope>NUCLEOTIDE SEQUENCE [LARGE SCALE GENOMIC DNA]</scope>
    <source>
        <strain evidence="3">RS5460</strain>
    </source>
</reference>
<evidence type="ECO:0000256" key="1">
    <source>
        <dbReference type="SAM" id="Phobius"/>
    </source>
</evidence>
<dbReference type="EMBL" id="BTRK01000002">
    <property type="protein sequence ID" value="GMR39459.1"/>
    <property type="molecule type" value="Genomic_DNA"/>
</dbReference>
<comment type="caution">
    <text evidence="2">The sequence shown here is derived from an EMBL/GenBank/DDBJ whole genome shotgun (WGS) entry which is preliminary data.</text>
</comment>
<keyword evidence="1" id="KW-0812">Transmembrane</keyword>
<dbReference type="AlphaFoldDB" id="A0AAN4ZGD8"/>
<accession>A0AAN4ZGD8</accession>
<feature type="non-terminal residue" evidence="2">
    <location>
        <position position="120"/>
    </location>
</feature>
<sequence>MHEIDVAFIAFCVYVPILIAIYIMEVWEIVKDVIYIVSSFPEFRWALYPLTNGEGMNSNVFAAIRTYLTFVCPIAHDFLNVFIAFGRLIAISISPRLSAKKITFLPISVVVSRYGSMMSV</sequence>
<gene>
    <name evidence="2" type="ORF">PMAYCL1PPCAC_09654</name>
</gene>
<feature type="transmembrane region" description="Helical" evidence="1">
    <location>
        <begin position="6"/>
        <end position="24"/>
    </location>
</feature>
<evidence type="ECO:0000313" key="3">
    <source>
        <dbReference type="Proteomes" id="UP001328107"/>
    </source>
</evidence>
<organism evidence="2 3">
    <name type="scientific">Pristionchus mayeri</name>
    <dbReference type="NCBI Taxonomy" id="1317129"/>
    <lineage>
        <taxon>Eukaryota</taxon>
        <taxon>Metazoa</taxon>
        <taxon>Ecdysozoa</taxon>
        <taxon>Nematoda</taxon>
        <taxon>Chromadorea</taxon>
        <taxon>Rhabditida</taxon>
        <taxon>Rhabditina</taxon>
        <taxon>Diplogasteromorpha</taxon>
        <taxon>Diplogasteroidea</taxon>
        <taxon>Neodiplogasteridae</taxon>
        <taxon>Pristionchus</taxon>
    </lineage>
</organism>
<keyword evidence="1" id="KW-1133">Transmembrane helix</keyword>